<evidence type="ECO:0008006" key="4">
    <source>
        <dbReference type="Google" id="ProtNLM"/>
    </source>
</evidence>
<sequence>MKVIKYYALLLLFFSCQALGEKQDKTYSSPRGYQLTKPERFKVRESLQEISGLVYNGDENNFIANNDEQGKLFRVGLRTTSPYPSWKFGKGGDYEEVVHTGKDWLVLKSNGTLYQVLHLFTDTTESVTYHLPVRGKKEFEAAYYDAGKNTTFVICKNCEADKGQKATSVYAFRMDSMRYDSAAAFRFMNSDIPGLQESPSKHFRPSAAAVHPLENRVYIIASINRLLVITDLSGKVLESHPLRRKHFNQPEGITFAPNGDMYISNEGDEENTADILKFKYNPHSR</sequence>
<accession>A0ABN5LSF6</accession>
<proteinExistence type="predicted"/>
<organism evidence="2 3">
    <name type="scientific">Chitinophaga alhagiae</name>
    <dbReference type="NCBI Taxonomy" id="2203219"/>
    <lineage>
        <taxon>Bacteria</taxon>
        <taxon>Pseudomonadati</taxon>
        <taxon>Bacteroidota</taxon>
        <taxon>Chitinophagia</taxon>
        <taxon>Chitinophagales</taxon>
        <taxon>Chitinophagaceae</taxon>
        <taxon>Chitinophaga</taxon>
    </lineage>
</organism>
<evidence type="ECO:0000256" key="1">
    <source>
        <dbReference type="SAM" id="SignalP"/>
    </source>
</evidence>
<dbReference type="InterPro" id="IPR011044">
    <property type="entry name" value="Quino_amine_DH_bsu"/>
</dbReference>
<dbReference type="EMBL" id="CP029600">
    <property type="protein sequence ID" value="AWO02034.1"/>
    <property type="molecule type" value="Genomic_DNA"/>
</dbReference>
<feature type="chain" id="PRO_5046063881" description="SdiA-regulated family protein" evidence="1">
    <location>
        <begin position="21"/>
        <end position="285"/>
    </location>
</feature>
<dbReference type="PROSITE" id="PS51257">
    <property type="entry name" value="PROKAR_LIPOPROTEIN"/>
    <property type="match status" value="1"/>
</dbReference>
<evidence type="ECO:0000313" key="2">
    <source>
        <dbReference type="EMBL" id="AWO02034.1"/>
    </source>
</evidence>
<keyword evidence="1" id="KW-0732">Signal</keyword>
<dbReference type="SUPFAM" id="SSF50969">
    <property type="entry name" value="YVTN repeat-like/Quinoprotein amine dehydrogenase"/>
    <property type="match status" value="1"/>
</dbReference>
<protein>
    <recommendedName>
        <fullName evidence="4">SdiA-regulated family protein</fullName>
    </recommendedName>
</protein>
<gene>
    <name evidence="2" type="ORF">DLD77_10175</name>
</gene>
<keyword evidence="3" id="KW-1185">Reference proteome</keyword>
<dbReference type="Proteomes" id="UP000246099">
    <property type="component" value="Chromosome"/>
</dbReference>
<feature type="signal peptide" evidence="1">
    <location>
        <begin position="1"/>
        <end position="20"/>
    </location>
</feature>
<reference evidence="2 3" key="1">
    <citation type="submission" date="2018-05" db="EMBL/GenBank/DDBJ databases">
        <title>Chitinophaga sp. nov., isolated from rhizosphere soil of Alhagi.</title>
        <authorList>
            <person name="Liu Y."/>
        </authorList>
    </citation>
    <scope>NUCLEOTIDE SEQUENCE [LARGE SCALE GENOMIC DNA]</scope>
    <source>
        <strain evidence="2 3">T22</strain>
    </source>
</reference>
<name>A0ABN5LSF6_9BACT</name>
<dbReference type="RefSeq" id="WP_119078240.1">
    <property type="nucleotide sequence ID" value="NZ_CP029600.1"/>
</dbReference>
<evidence type="ECO:0000313" key="3">
    <source>
        <dbReference type="Proteomes" id="UP000246099"/>
    </source>
</evidence>